<dbReference type="AlphaFoldDB" id="A0A7X6IDS1"/>
<evidence type="ECO:0000259" key="1">
    <source>
        <dbReference type="PROSITE" id="PS50943"/>
    </source>
</evidence>
<dbReference type="InterPro" id="IPR001387">
    <property type="entry name" value="Cro/C1-type_HTH"/>
</dbReference>
<dbReference type="CDD" id="cd00093">
    <property type="entry name" value="HTH_XRE"/>
    <property type="match status" value="1"/>
</dbReference>
<protein>
    <submittedName>
        <fullName evidence="2">Helix-turn-helix transcriptional regulator</fullName>
    </submittedName>
</protein>
<dbReference type="SUPFAM" id="SSF47413">
    <property type="entry name" value="lambda repressor-like DNA-binding domains"/>
    <property type="match status" value="1"/>
</dbReference>
<keyword evidence="3" id="KW-1185">Reference proteome</keyword>
<evidence type="ECO:0000313" key="2">
    <source>
        <dbReference type="EMBL" id="NKE73660.1"/>
    </source>
</evidence>
<reference evidence="2 3" key="1">
    <citation type="journal article" date="2020" name="Nature">
        <title>Bacterial chemolithoautotrophy via manganese oxidation.</title>
        <authorList>
            <person name="Yu H."/>
            <person name="Leadbetter J.R."/>
        </authorList>
    </citation>
    <scope>NUCLEOTIDE SEQUENCE [LARGE SCALE GENOMIC DNA]</scope>
    <source>
        <strain evidence="2 3">Mn-1</strain>
    </source>
</reference>
<dbReference type="Gene3D" id="1.10.260.40">
    <property type="entry name" value="lambda repressor-like DNA-binding domains"/>
    <property type="match status" value="1"/>
</dbReference>
<dbReference type="GO" id="GO:0003677">
    <property type="term" value="F:DNA binding"/>
    <property type="evidence" value="ECO:0007669"/>
    <property type="project" value="InterPro"/>
</dbReference>
<dbReference type="Proteomes" id="UP000534783">
    <property type="component" value="Unassembled WGS sequence"/>
</dbReference>
<name>A0A7X6IDS1_9BACT</name>
<dbReference type="RefSeq" id="WP_168063619.1">
    <property type="nucleotide sequence ID" value="NZ_VTOW01000009.1"/>
</dbReference>
<dbReference type="EMBL" id="VTOW01000009">
    <property type="protein sequence ID" value="NKE73660.1"/>
    <property type="molecule type" value="Genomic_DNA"/>
</dbReference>
<feature type="domain" description="HTH cro/C1-type" evidence="1">
    <location>
        <begin position="45"/>
        <end position="102"/>
    </location>
</feature>
<dbReference type="Pfam" id="PF01381">
    <property type="entry name" value="HTH_3"/>
    <property type="match status" value="1"/>
</dbReference>
<dbReference type="PROSITE" id="PS50943">
    <property type="entry name" value="HTH_CROC1"/>
    <property type="match status" value="1"/>
</dbReference>
<dbReference type="SMART" id="SM00530">
    <property type="entry name" value="HTH_XRE"/>
    <property type="match status" value="1"/>
</dbReference>
<gene>
    <name evidence="2" type="ORF">MNODULE_23165</name>
</gene>
<dbReference type="InterPro" id="IPR010982">
    <property type="entry name" value="Lambda_DNA-bd_dom_sf"/>
</dbReference>
<accession>A0A7X6IDS1</accession>
<comment type="caution">
    <text evidence="2">The sequence shown here is derived from an EMBL/GenBank/DDBJ whole genome shotgun (WGS) entry which is preliminary data.</text>
</comment>
<organism evidence="2 3">
    <name type="scientific">Candidatus Manganitrophus noduliformans</name>
    <dbReference type="NCBI Taxonomy" id="2606439"/>
    <lineage>
        <taxon>Bacteria</taxon>
        <taxon>Pseudomonadati</taxon>
        <taxon>Nitrospirota</taxon>
        <taxon>Nitrospiria</taxon>
        <taxon>Candidatus Troglogloeales</taxon>
        <taxon>Candidatus Manganitrophaceae</taxon>
        <taxon>Candidatus Manganitrophus</taxon>
    </lineage>
</organism>
<sequence length="112" mass="12673">MKKIKKRNVKDLPSIGPFIREQEKDPEMKVLMDRAGLRIEIARVIKTAREKAGLTQAELAKKLGKTQAQIGRLESLRDKRLPSLELLAEIAAVTKRRLIVDHPGIHFELVAT</sequence>
<proteinExistence type="predicted"/>
<evidence type="ECO:0000313" key="3">
    <source>
        <dbReference type="Proteomes" id="UP000534783"/>
    </source>
</evidence>